<evidence type="ECO:0000256" key="5">
    <source>
        <dbReference type="SAM" id="MobiDB-lite"/>
    </source>
</evidence>
<dbReference type="Pfam" id="PF23133">
    <property type="entry name" value="DUF7050"/>
    <property type="match status" value="1"/>
</dbReference>
<dbReference type="InterPro" id="IPR055478">
    <property type="entry name" value="DUF7050"/>
</dbReference>
<dbReference type="PROSITE" id="PS50888">
    <property type="entry name" value="BHLH"/>
    <property type="match status" value="1"/>
</dbReference>
<dbReference type="InterPro" id="IPR036638">
    <property type="entry name" value="HLH_DNA-bd_sf"/>
</dbReference>
<evidence type="ECO:0000256" key="2">
    <source>
        <dbReference type="ARBA" id="ARBA00023015"/>
    </source>
</evidence>
<protein>
    <submittedName>
        <fullName evidence="8">Transcription factor bHLH041</fullName>
    </submittedName>
</protein>
<organism evidence="7 8">
    <name type="scientific">Phoenix dactylifera</name>
    <name type="common">Date palm</name>
    <dbReference type="NCBI Taxonomy" id="42345"/>
    <lineage>
        <taxon>Eukaryota</taxon>
        <taxon>Viridiplantae</taxon>
        <taxon>Streptophyta</taxon>
        <taxon>Embryophyta</taxon>
        <taxon>Tracheophyta</taxon>
        <taxon>Spermatophyta</taxon>
        <taxon>Magnoliopsida</taxon>
        <taxon>Liliopsida</taxon>
        <taxon>Arecaceae</taxon>
        <taxon>Coryphoideae</taxon>
        <taxon>Phoeniceae</taxon>
        <taxon>Phoenix</taxon>
    </lineage>
</organism>
<dbReference type="AlphaFoldDB" id="A0A8B7MSW3"/>
<reference evidence="7" key="1">
    <citation type="journal article" date="2019" name="Nat. Commun.">
        <title>Genome-wide association mapping of date palm fruit traits.</title>
        <authorList>
            <person name="Hazzouri K.M."/>
            <person name="Gros-Balthazard M."/>
            <person name="Flowers J.M."/>
            <person name="Copetti D."/>
            <person name="Lemansour A."/>
            <person name="Lebrun M."/>
            <person name="Masmoudi K."/>
            <person name="Ferrand S."/>
            <person name="Dhar M.I."/>
            <person name="Fresquez Z.A."/>
            <person name="Rosas U."/>
            <person name="Zhang J."/>
            <person name="Talag J."/>
            <person name="Lee S."/>
            <person name="Kudrna D."/>
            <person name="Powell R.F."/>
            <person name="Leitch I.J."/>
            <person name="Krueger R.R."/>
            <person name="Wing R.A."/>
            <person name="Amiri K.M.A."/>
            <person name="Purugganan M.D."/>
        </authorList>
    </citation>
    <scope>NUCLEOTIDE SEQUENCE [LARGE SCALE GENOMIC DNA]</scope>
    <source>
        <strain evidence="7">cv. Khalas</strain>
    </source>
</reference>
<dbReference type="KEGG" id="pda:103702073"/>
<dbReference type="PANTHER" id="PTHR46665">
    <property type="entry name" value="TRANSCRIPTION FACTOR BHLH041-RELATED-RELATED"/>
    <property type="match status" value="1"/>
</dbReference>
<dbReference type="InterPro" id="IPR055477">
    <property type="entry name" value="DUF7049"/>
</dbReference>
<dbReference type="InterPro" id="IPR045239">
    <property type="entry name" value="bHLH95_bHLH"/>
</dbReference>
<evidence type="ECO:0000256" key="3">
    <source>
        <dbReference type="ARBA" id="ARBA00023163"/>
    </source>
</evidence>
<dbReference type="RefSeq" id="XP_017697030.3">
    <property type="nucleotide sequence ID" value="XM_017841541.3"/>
</dbReference>
<keyword evidence="4" id="KW-0175">Coiled coil</keyword>
<feature type="compositionally biased region" description="Low complexity" evidence="5">
    <location>
        <begin position="206"/>
        <end position="220"/>
    </location>
</feature>
<dbReference type="CDD" id="cd11393">
    <property type="entry name" value="bHLH_AtbHLH_like"/>
    <property type="match status" value="1"/>
</dbReference>
<gene>
    <name evidence="8" type="primary">LOC103702073</name>
</gene>
<feature type="coiled-coil region" evidence="4">
    <location>
        <begin position="397"/>
        <end position="424"/>
    </location>
</feature>
<reference evidence="8" key="2">
    <citation type="submission" date="2025-08" db="UniProtKB">
        <authorList>
            <consortium name="RefSeq"/>
        </authorList>
    </citation>
    <scope>IDENTIFICATION</scope>
    <source>
        <tissue evidence="8">Young leaves</tissue>
    </source>
</reference>
<dbReference type="GO" id="GO:0046983">
    <property type="term" value="F:protein dimerization activity"/>
    <property type="evidence" value="ECO:0007669"/>
    <property type="project" value="InterPro"/>
</dbReference>
<dbReference type="SUPFAM" id="SSF47459">
    <property type="entry name" value="HLH, helix-loop-helix DNA-binding domain"/>
    <property type="match status" value="1"/>
</dbReference>
<evidence type="ECO:0000259" key="6">
    <source>
        <dbReference type="PROSITE" id="PS50888"/>
    </source>
</evidence>
<feature type="domain" description="BHLH" evidence="6">
    <location>
        <begin position="358"/>
        <end position="407"/>
    </location>
</feature>
<sequence length="547" mass="61455">MDSVFLLSADDRRRFLQSAARILGCSYICLWTALPRQSKYVTLSSPLSVVFLPSKTICPLYHLILGATTSISHLASIDGWHREDDSSHPSSSSGSLSRRLFEAYRNLRFSIDSGCVPGSAYKEGIPYIELGESELMNSASMQIQRRFYQEARIKTAIFMGCSSGEIELGMTMSDIMYAQTNIQHVFSEDFVQHSLLGDPFPAPDQSKPSSSSSSLRSLSVGSPEYSGAPFMPEMTGEQALVVPPHQMTMQAYARYRDVQLPTPASDDAALTRAMLAVLSTPSSSSPLFYQSLRQDQAQHSPRSRPVGSFQAYNPAFAPILEPQAAVHGQKMVKTAISILRRIHHMRYQTRMQEVRPTSNQLHHMISERRRREKLNESFHALRMLLPPSSKKDKASVLSNTREYVNTLKAQISELEERNRMLEMQLQPAVDIKEVGDSTERVEVQITRASESTSEAQRMNLIITVRVECNMIDLVLRIVERLKEMGNISLVSVEASSGSPQTNSFARSNFTLQVQVRNIVSNVHRLFDDINLELLPNNIPCDIMLKRF</sequence>
<name>A0A8B7MSW3_PHODC</name>
<dbReference type="InterPro" id="IPR044658">
    <property type="entry name" value="bHLH92/bHLH041-like"/>
</dbReference>
<evidence type="ECO:0000313" key="7">
    <source>
        <dbReference type="Proteomes" id="UP000228380"/>
    </source>
</evidence>
<evidence type="ECO:0000313" key="8">
    <source>
        <dbReference type="RefSeq" id="XP_017697030.3"/>
    </source>
</evidence>
<dbReference type="Pfam" id="PF23132">
    <property type="entry name" value="DUF7049"/>
    <property type="match status" value="1"/>
</dbReference>
<evidence type="ECO:0000256" key="1">
    <source>
        <dbReference type="ARBA" id="ARBA00005510"/>
    </source>
</evidence>
<accession>A0A8B7MSW3</accession>
<evidence type="ECO:0000256" key="4">
    <source>
        <dbReference type="SAM" id="Coils"/>
    </source>
</evidence>
<dbReference type="SMART" id="SM00353">
    <property type="entry name" value="HLH"/>
    <property type="match status" value="1"/>
</dbReference>
<comment type="similarity">
    <text evidence="1">Belongs to the bHLH protein family.</text>
</comment>
<feature type="region of interest" description="Disordered" evidence="5">
    <location>
        <begin position="197"/>
        <end position="220"/>
    </location>
</feature>
<keyword evidence="7" id="KW-1185">Reference proteome</keyword>
<dbReference type="GeneID" id="103702073"/>
<keyword evidence="2" id="KW-0805">Transcription regulation</keyword>
<dbReference type="InterPro" id="IPR011598">
    <property type="entry name" value="bHLH_dom"/>
</dbReference>
<dbReference type="Pfam" id="PF00010">
    <property type="entry name" value="HLH"/>
    <property type="match status" value="1"/>
</dbReference>
<dbReference type="Gene3D" id="4.10.280.10">
    <property type="entry name" value="Helix-loop-helix DNA-binding domain"/>
    <property type="match status" value="1"/>
</dbReference>
<dbReference type="OrthoDB" id="5778525at2759"/>
<dbReference type="Proteomes" id="UP000228380">
    <property type="component" value="Chromosome 8"/>
</dbReference>
<keyword evidence="3" id="KW-0804">Transcription</keyword>
<proteinExistence type="inferred from homology"/>
<dbReference type="PANTHER" id="PTHR46665:SF1">
    <property type="entry name" value="SPERMATOGENESIS- AND OOGENESIS-SPECIFIC BASIC HELIX-LOOP-HELIX-CONTAINING PROTEIN 1"/>
    <property type="match status" value="1"/>
</dbReference>